<organism evidence="5 6">
    <name type="scientific">Caenorhabditis auriculariae</name>
    <dbReference type="NCBI Taxonomy" id="2777116"/>
    <lineage>
        <taxon>Eukaryota</taxon>
        <taxon>Metazoa</taxon>
        <taxon>Ecdysozoa</taxon>
        <taxon>Nematoda</taxon>
        <taxon>Chromadorea</taxon>
        <taxon>Rhabditida</taxon>
        <taxon>Rhabditina</taxon>
        <taxon>Rhabditomorpha</taxon>
        <taxon>Rhabditoidea</taxon>
        <taxon>Rhabditidae</taxon>
        <taxon>Peloderinae</taxon>
        <taxon>Caenorhabditis</taxon>
    </lineage>
</organism>
<dbReference type="InterPro" id="IPR050960">
    <property type="entry name" value="AB_hydrolase_4_sf"/>
</dbReference>
<dbReference type="InterPro" id="IPR012020">
    <property type="entry name" value="ABHD4"/>
</dbReference>
<keyword evidence="3" id="KW-0472">Membrane</keyword>
<dbReference type="PANTHER" id="PTHR10794:SF63">
    <property type="entry name" value="ALPHA_BETA HYDROLASE 1, ISOFORM A"/>
    <property type="match status" value="1"/>
</dbReference>
<evidence type="ECO:0000256" key="1">
    <source>
        <dbReference type="ARBA" id="ARBA00010884"/>
    </source>
</evidence>
<evidence type="ECO:0000313" key="6">
    <source>
        <dbReference type="Proteomes" id="UP000835052"/>
    </source>
</evidence>
<dbReference type="InterPro" id="IPR029058">
    <property type="entry name" value="AB_hydrolase_fold"/>
</dbReference>
<sequence length="421" mass="47536">MNTQTNTPGKVQKKKETERSCLRLIPLFVLLRLIALAYLSIGASSEMVFVFLAIASVVVPALLWVYSRYITEVPRHYTKHGSRLHEKVEKNLTLLRESYHPSWWCPFGTTQTIVRQVFRDCPSLPFVREIVEFEDGGACGIDWLVPEGSNDETPIVVFLPGITGSTHDCSYILHPVIEARDKGWKSVVVNPRGLGGVKLRTSRTYNAATPLDFIEVTKLIDNRFPKAKKLGCGFSMGGMILWNYLAMVGDEAKLTGAMIISSPWDPMVASDSIERFWPQLVFNRFLANNLINLVKPYRDLFADVIDFEAVLKVATVRQFDKHFITPMFGYKNYEDYYNDAALRTKVKKIRIPTVTLNSIDDCFSPVECIPIEDMIESEEVVGIITNHGGHTAFMEAANPNARGMVEKLLSQWGTLIFTDLN</sequence>
<reference evidence="5" key="1">
    <citation type="submission" date="2020-10" db="EMBL/GenBank/DDBJ databases">
        <authorList>
            <person name="Kikuchi T."/>
        </authorList>
    </citation>
    <scope>NUCLEOTIDE SEQUENCE</scope>
    <source>
        <strain evidence="5">NKZ352</strain>
    </source>
</reference>
<comment type="similarity">
    <text evidence="1">Belongs to the AB hydrolase superfamily. AB hydrolase 4 family.</text>
</comment>
<keyword evidence="3" id="KW-1133">Transmembrane helix</keyword>
<dbReference type="GO" id="GO:0051792">
    <property type="term" value="P:medium-chain fatty acid biosynthetic process"/>
    <property type="evidence" value="ECO:0007669"/>
    <property type="project" value="TreeGrafter"/>
</dbReference>
<comment type="caution">
    <text evidence="5">The sequence shown here is derived from an EMBL/GenBank/DDBJ whole genome shotgun (WGS) entry which is preliminary data.</text>
</comment>
<keyword evidence="6" id="KW-1185">Reference proteome</keyword>
<keyword evidence="3" id="KW-0812">Transmembrane</keyword>
<gene>
    <name evidence="5" type="ORF">CAUJ_LOCUS5042</name>
</gene>
<feature type="domain" description="AB hydrolase-1" evidence="4">
    <location>
        <begin position="154"/>
        <end position="396"/>
    </location>
</feature>
<evidence type="ECO:0000256" key="2">
    <source>
        <dbReference type="PIRSR" id="PIRSR005211-1"/>
    </source>
</evidence>
<dbReference type="GO" id="GO:0047372">
    <property type="term" value="F:monoacylglycerol lipase activity"/>
    <property type="evidence" value="ECO:0007669"/>
    <property type="project" value="TreeGrafter"/>
</dbReference>
<name>A0A8S1H1J2_9PELO</name>
<dbReference type="Gene3D" id="3.40.50.1820">
    <property type="entry name" value="alpha/beta hydrolase"/>
    <property type="match status" value="1"/>
</dbReference>
<dbReference type="PANTHER" id="PTHR10794">
    <property type="entry name" value="ABHYDROLASE DOMAIN-CONTAINING PROTEIN"/>
    <property type="match status" value="1"/>
</dbReference>
<dbReference type="InterPro" id="IPR000073">
    <property type="entry name" value="AB_hydrolase_1"/>
</dbReference>
<feature type="active site" description="Charge relay system" evidence="2">
    <location>
        <position position="390"/>
    </location>
</feature>
<dbReference type="EMBL" id="CAJGYM010000010">
    <property type="protein sequence ID" value="CAD6189123.1"/>
    <property type="molecule type" value="Genomic_DNA"/>
</dbReference>
<evidence type="ECO:0000259" key="4">
    <source>
        <dbReference type="Pfam" id="PF00561"/>
    </source>
</evidence>
<dbReference type="GO" id="GO:0051793">
    <property type="term" value="P:medium-chain fatty acid catabolic process"/>
    <property type="evidence" value="ECO:0007669"/>
    <property type="project" value="TreeGrafter"/>
</dbReference>
<dbReference type="OrthoDB" id="247542at2759"/>
<feature type="transmembrane region" description="Helical" evidence="3">
    <location>
        <begin position="47"/>
        <end position="66"/>
    </location>
</feature>
<evidence type="ECO:0000256" key="3">
    <source>
        <dbReference type="SAM" id="Phobius"/>
    </source>
</evidence>
<proteinExistence type="inferred from homology"/>
<feature type="active site" description="Charge relay system" evidence="2">
    <location>
        <position position="361"/>
    </location>
</feature>
<dbReference type="PIRSF" id="PIRSF005211">
    <property type="entry name" value="Ab_hydro_YheT"/>
    <property type="match status" value="1"/>
</dbReference>
<dbReference type="GO" id="GO:0008126">
    <property type="term" value="F:acetylesterase activity"/>
    <property type="evidence" value="ECO:0007669"/>
    <property type="project" value="TreeGrafter"/>
</dbReference>
<feature type="active site" description="Charge relay system" evidence="2">
    <location>
        <position position="235"/>
    </location>
</feature>
<accession>A0A8S1H1J2</accession>
<dbReference type="Pfam" id="PF00561">
    <property type="entry name" value="Abhydrolase_1"/>
    <property type="match status" value="1"/>
</dbReference>
<dbReference type="Proteomes" id="UP000835052">
    <property type="component" value="Unassembled WGS sequence"/>
</dbReference>
<protein>
    <recommendedName>
        <fullName evidence="4">AB hydrolase-1 domain-containing protein</fullName>
    </recommendedName>
</protein>
<dbReference type="AlphaFoldDB" id="A0A8S1H1J2"/>
<feature type="transmembrane region" description="Helical" evidence="3">
    <location>
        <begin position="21"/>
        <end position="41"/>
    </location>
</feature>
<dbReference type="SUPFAM" id="SSF53474">
    <property type="entry name" value="alpha/beta-Hydrolases"/>
    <property type="match status" value="1"/>
</dbReference>
<evidence type="ECO:0000313" key="5">
    <source>
        <dbReference type="EMBL" id="CAD6189123.1"/>
    </source>
</evidence>